<evidence type="ECO:0000256" key="2">
    <source>
        <dbReference type="ARBA" id="ARBA00004141"/>
    </source>
</evidence>
<dbReference type="EMBL" id="LIUT01000001">
    <property type="protein sequence ID" value="KOR87684.1"/>
    <property type="molecule type" value="Genomic_DNA"/>
</dbReference>
<dbReference type="OrthoDB" id="2445542at2"/>
<name>A0A0M1P0P8_9BACL</name>
<comment type="similarity">
    <text evidence="3">Belongs to the peptidase M50B family.</text>
</comment>
<reference evidence="10" key="1">
    <citation type="submission" date="2015-08" db="EMBL/GenBank/DDBJ databases">
        <title>Genome sequencing project for genomic taxonomy and phylogenomics of Bacillus-like bacteria.</title>
        <authorList>
            <person name="Liu B."/>
            <person name="Wang J."/>
            <person name="Zhu Y."/>
            <person name="Liu G."/>
            <person name="Chen Q."/>
            <person name="Chen Z."/>
            <person name="Lan J."/>
            <person name="Che J."/>
            <person name="Ge C."/>
            <person name="Shi H."/>
            <person name="Pan Z."/>
            <person name="Liu X."/>
        </authorList>
    </citation>
    <scope>NUCLEOTIDE SEQUENCE [LARGE SCALE GENOMIC DNA]</scope>
    <source>
        <strain evidence="10">FJAT-22460</strain>
    </source>
</reference>
<comment type="caution">
    <text evidence="9">The sequence shown here is derived from an EMBL/GenBank/DDBJ whole genome shotgun (WGS) entry which is preliminary data.</text>
</comment>
<feature type="transmembrane region" description="Helical" evidence="7">
    <location>
        <begin position="141"/>
        <end position="159"/>
    </location>
</feature>
<feature type="transmembrane region" description="Helical" evidence="7">
    <location>
        <begin position="7"/>
        <end position="27"/>
    </location>
</feature>
<comment type="subcellular location">
    <subcellularLocation>
        <location evidence="2">Membrane</location>
        <topology evidence="2">Multi-pass membrane protein</topology>
    </subcellularLocation>
</comment>
<evidence type="ECO:0000256" key="5">
    <source>
        <dbReference type="ARBA" id="ARBA00022989"/>
    </source>
</evidence>
<evidence type="ECO:0000259" key="8">
    <source>
        <dbReference type="Pfam" id="PF02163"/>
    </source>
</evidence>
<evidence type="ECO:0000256" key="3">
    <source>
        <dbReference type="ARBA" id="ARBA00007931"/>
    </source>
</evidence>
<keyword evidence="10" id="KW-1185">Reference proteome</keyword>
<dbReference type="PATRIC" id="fig|1705565.3.peg.1823"/>
<keyword evidence="5 7" id="KW-1133">Transmembrane helix</keyword>
<dbReference type="RefSeq" id="WP_054400754.1">
    <property type="nucleotide sequence ID" value="NZ_LIUT01000001.1"/>
</dbReference>
<evidence type="ECO:0000313" key="9">
    <source>
        <dbReference type="EMBL" id="KOR87684.1"/>
    </source>
</evidence>
<evidence type="ECO:0000256" key="4">
    <source>
        <dbReference type="ARBA" id="ARBA00022692"/>
    </source>
</evidence>
<dbReference type="AlphaFoldDB" id="A0A0M1P0P8"/>
<keyword evidence="4 7" id="KW-0812">Transmembrane</keyword>
<dbReference type="InterPro" id="IPR008915">
    <property type="entry name" value="Peptidase_M50"/>
</dbReference>
<organism evidence="9 10">
    <name type="scientific">Paenibacillus solani</name>
    <dbReference type="NCBI Taxonomy" id="1705565"/>
    <lineage>
        <taxon>Bacteria</taxon>
        <taxon>Bacillati</taxon>
        <taxon>Bacillota</taxon>
        <taxon>Bacilli</taxon>
        <taxon>Bacillales</taxon>
        <taxon>Paenibacillaceae</taxon>
        <taxon>Paenibacillus</taxon>
    </lineage>
</organism>
<evidence type="ECO:0000256" key="6">
    <source>
        <dbReference type="ARBA" id="ARBA00023136"/>
    </source>
</evidence>
<dbReference type="GO" id="GO:0006508">
    <property type="term" value="P:proteolysis"/>
    <property type="evidence" value="ECO:0007669"/>
    <property type="project" value="InterPro"/>
</dbReference>
<gene>
    <name evidence="9" type="ORF">AM231_00040</name>
</gene>
<feature type="transmembrane region" description="Helical" evidence="7">
    <location>
        <begin position="33"/>
        <end position="60"/>
    </location>
</feature>
<proteinExistence type="inferred from homology"/>
<sequence length="366" mass="41698">MKFKKMLLPFPLFLLVFILGILLALLFPSTGKAVYFVLVPLCLFLFTIFIHEFGHFIVGVAKGLKPIEMNVGPLRLLFMKRSLQVLPNNNWQYFGGTMHFSASNSDYKGMARKWSWMALGGPAASLFTALLILLLFSSSPLWMDTLLLMNLGIGIATLIPSTNGSFHSDGKLFWILRKESTRANLMMAAVILQKDYSSKLIPSEWNPEVIKAFAHMLYSATERTPEQLLEESELRMYLYYHFADQEQMDQAIKYIQPLARLGNTSGPLTPIRIMIDSFYACHFFLQPSSDAQSRTEAETLVQSLPNKEPYSYHKAWAAMLSTQGKMKEAAEHLSQAQLLLEKWYKPIGTYQVEKKILSQIEKRLNS</sequence>
<dbReference type="Proteomes" id="UP000036932">
    <property type="component" value="Unassembled WGS sequence"/>
</dbReference>
<evidence type="ECO:0000256" key="1">
    <source>
        <dbReference type="ARBA" id="ARBA00001947"/>
    </source>
</evidence>
<dbReference type="GO" id="GO:0016020">
    <property type="term" value="C:membrane"/>
    <property type="evidence" value="ECO:0007669"/>
    <property type="project" value="UniProtKB-SubCell"/>
</dbReference>
<feature type="domain" description="Peptidase M50" evidence="8">
    <location>
        <begin position="42"/>
        <end position="246"/>
    </location>
</feature>
<evidence type="ECO:0000256" key="7">
    <source>
        <dbReference type="SAM" id="Phobius"/>
    </source>
</evidence>
<accession>A0A0M1P0P8</accession>
<keyword evidence="6 7" id="KW-0472">Membrane</keyword>
<protein>
    <recommendedName>
        <fullName evidence="8">Peptidase M50 domain-containing protein</fullName>
    </recommendedName>
</protein>
<comment type="cofactor">
    <cofactor evidence="1">
        <name>Zn(2+)</name>
        <dbReference type="ChEBI" id="CHEBI:29105"/>
    </cofactor>
</comment>
<dbReference type="Pfam" id="PF02163">
    <property type="entry name" value="Peptidase_M50"/>
    <property type="match status" value="1"/>
</dbReference>
<evidence type="ECO:0000313" key="10">
    <source>
        <dbReference type="Proteomes" id="UP000036932"/>
    </source>
</evidence>
<feature type="transmembrane region" description="Helical" evidence="7">
    <location>
        <begin position="114"/>
        <end position="135"/>
    </location>
</feature>